<dbReference type="OrthoDB" id="3405537at2"/>
<comment type="caution">
    <text evidence="1">The sequence shown here is derived from an EMBL/GenBank/DDBJ whole genome shotgun (WGS) entry which is preliminary data.</text>
</comment>
<dbReference type="EMBL" id="VUOB01000067">
    <property type="protein sequence ID" value="KAA2253283.1"/>
    <property type="molecule type" value="Genomic_DNA"/>
</dbReference>
<accession>A0A5B2WMM1</accession>
<reference evidence="1 2" key="1">
    <citation type="submission" date="2019-09" db="EMBL/GenBank/DDBJ databases">
        <title>Goodfellowia gen. nov., a new genus of the Pseudonocardineae related to Actinoalloteichus, containing Goodfellowia coeruleoviolacea gen. nov., comb. nov. gen. nov., comb. nov.</title>
        <authorList>
            <person name="Labeda D."/>
        </authorList>
    </citation>
    <scope>NUCLEOTIDE SEQUENCE [LARGE SCALE GENOMIC DNA]</scope>
    <source>
        <strain evidence="1 2">AN110305</strain>
    </source>
</reference>
<dbReference type="AlphaFoldDB" id="A0A5B2WMM1"/>
<keyword evidence="2" id="KW-1185">Reference proteome</keyword>
<protein>
    <submittedName>
        <fullName evidence="1">Uncharacterized protein</fullName>
    </submittedName>
</protein>
<reference evidence="1 2" key="2">
    <citation type="submission" date="2019-09" db="EMBL/GenBank/DDBJ databases">
        <authorList>
            <person name="Jin C."/>
        </authorList>
    </citation>
    <scope>NUCLEOTIDE SEQUENCE [LARGE SCALE GENOMIC DNA]</scope>
    <source>
        <strain evidence="1 2">AN110305</strain>
    </source>
</reference>
<evidence type="ECO:0000313" key="1">
    <source>
        <dbReference type="EMBL" id="KAA2253283.1"/>
    </source>
</evidence>
<name>A0A5B2WMM1_9PSEU</name>
<dbReference type="Proteomes" id="UP000323454">
    <property type="component" value="Unassembled WGS sequence"/>
</dbReference>
<sequence length="167" mass="18546">MLAKRAEQVVAAHGRYAEGAAAADRSDIRTAVGFLGWPESIATPLGQLTQQQLDSGLHDNPTQRRDVIRFLRWVIARRIMAKLDIPTEKSRLPVTFQTEAEHRQQMPSEGGGDGRFSTREWLPDTVAVCWLLGCERTSVPSADEAGMLATWPQGVAYRWSCRPAGCR</sequence>
<evidence type="ECO:0000313" key="2">
    <source>
        <dbReference type="Proteomes" id="UP000323454"/>
    </source>
</evidence>
<gene>
    <name evidence="1" type="ORF">F0L68_33250</name>
</gene>
<proteinExistence type="predicted"/>
<organism evidence="1 2">
    <name type="scientific">Solihabitans fulvus</name>
    <dbReference type="NCBI Taxonomy" id="1892852"/>
    <lineage>
        <taxon>Bacteria</taxon>
        <taxon>Bacillati</taxon>
        <taxon>Actinomycetota</taxon>
        <taxon>Actinomycetes</taxon>
        <taxon>Pseudonocardiales</taxon>
        <taxon>Pseudonocardiaceae</taxon>
        <taxon>Solihabitans</taxon>
    </lineage>
</organism>
<dbReference type="RefSeq" id="WP_149853849.1">
    <property type="nucleotide sequence ID" value="NZ_VUOB01000067.1"/>
</dbReference>